<sequence length="186" mass="20469">MSNMQLDFKLEDGIWWVADALFSSWKGFQNRSGAYGAQSSAIPSDGNVKVVFAPEGRGNEPLNDIELSAIGWVIEHEAELTKVVLASILESYPSLQEQYGYSGNEKIKYMPDIQSVDDLRGLIGLHTINIHPILKHGVPYIGFELGCTWDDEHGLGVLMHGTRTVEIGGADTAILLWIAEKDAVQI</sequence>
<keyword evidence="3" id="KW-1185">Reference proteome</keyword>
<dbReference type="Proteomes" id="UP000627446">
    <property type="component" value="Unassembled WGS sequence"/>
</dbReference>
<feature type="domain" description="DUF6985" evidence="1">
    <location>
        <begin position="47"/>
        <end position="173"/>
    </location>
</feature>
<dbReference type="Pfam" id="PF22481">
    <property type="entry name" value="DUF6985"/>
    <property type="match status" value="1"/>
</dbReference>
<name>A0A923KSU2_9BURK</name>
<organism evidence="2 3">
    <name type="scientific">Undibacterium nitidum</name>
    <dbReference type="NCBI Taxonomy" id="2762298"/>
    <lineage>
        <taxon>Bacteria</taxon>
        <taxon>Pseudomonadati</taxon>
        <taxon>Pseudomonadota</taxon>
        <taxon>Betaproteobacteria</taxon>
        <taxon>Burkholderiales</taxon>
        <taxon>Oxalobacteraceae</taxon>
        <taxon>Undibacterium</taxon>
    </lineage>
</organism>
<evidence type="ECO:0000313" key="2">
    <source>
        <dbReference type="EMBL" id="MBC3880622.1"/>
    </source>
</evidence>
<proteinExistence type="predicted"/>
<comment type="caution">
    <text evidence="2">The sequence shown here is derived from an EMBL/GenBank/DDBJ whole genome shotgun (WGS) entry which is preliminary data.</text>
</comment>
<evidence type="ECO:0000313" key="3">
    <source>
        <dbReference type="Proteomes" id="UP000627446"/>
    </source>
</evidence>
<evidence type="ECO:0000259" key="1">
    <source>
        <dbReference type="Pfam" id="PF22481"/>
    </source>
</evidence>
<dbReference type="AlphaFoldDB" id="A0A923KSU2"/>
<accession>A0A923KSU2</accession>
<dbReference type="RefSeq" id="WP_186914888.1">
    <property type="nucleotide sequence ID" value="NZ_JACOFZ010000001.1"/>
</dbReference>
<dbReference type="InterPro" id="IPR054254">
    <property type="entry name" value="DUF6985"/>
</dbReference>
<gene>
    <name evidence="2" type="ORF">H8K36_04500</name>
</gene>
<reference evidence="2" key="1">
    <citation type="submission" date="2020-08" db="EMBL/GenBank/DDBJ databases">
        <title>Novel species isolated from subtropical streams in China.</title>
        <authorList>
            <person name="Lu H."/>
        </authorList>
    </citation>
    <scope>NUCLEOTIDE SEQUENCE</scope>
    <source>
        <strain evidence="2">LX22W</strain>
    </source>
</reference>
<protein>
    <recommendedName>
        <fullName evidence="1">DUF6985 domain-containing protein</fullName>
    </recommendedName>
</protein>
<dbReference type="EMBL" id="JACOFZ010000001">
    <property type="protein sequence ID" value="MBC3880622.1"/>
    <property type="molecule type" value="Genomic_DNA"/>
</dbReference>